<sequence length="448" mass="50007">MVMPLLGGLTVLEGGTQELSGRAIPCLLSVWVITEVTMMRGEGIVEKAMVELVLAVRIGDEITPIQSCSHDSETFGDIQKDTETKFIGDELSKLKGFLTKRDVVIAWIQNGTKQNCSGDRVSRPSGFVKIIKHLSMETECPGFTHSFFNPEGFRGFDGENIEDKTIGRVVIARVQRNMVEIIRNDGARSLIDGSSFRAIGNEVQIGVVSFILLPDGVGKVDMDGSELVRVWLGFVGKVVVEKISHSGSLCLFWANDVDGFSGPWLGGGDLNEILHQYEKSVAWADEFDYRELVPGTWNSASGHRINGVQDNIRQAISILKGWNRDVYKRTLGAIKKKKYELAHLDTGWHFNQQKDKEIDVLMYKDEKYWASLAKNSWMMLGDKNSAFFHQSASHRKKMNLIRGPQGSALLMDLKSWPSMDLGVSPANPSWYPQNVSHEGMENVDHEDV</sequence>
<reference evidence="1 2" key="1">
    <citation type="journal article" date="2020" name="bioRxiv">
        <title>Sequence and annotation of 42 cannabis genomes reveals extensive copy number variation in cannabinoid synthesis and pathogen resistance genes.</title>
        <authorList>
            <person name="Mckernan K.J."/>
            <person name="Helbert Y."/>
            <person name="Kane L.T."/>
            <person name="Ebling H."/>
            <person name="Zhang L."/>
            <person name="Liu B."/>
            <person name="Eaton Z."/>
            <person name="Mclaughlin S."/>
            <person name="Kingan S."/>
            <person name="Baybayan P."/>
            <person name="Concepcion G."/>
            <person name="Jordan M."/>
            <person name="Riva A."/>
            <person name="Barbazuk W."/>
            <person name="Harkins T."/>
        </authorList>
    </citation>
    <scope>NUCLEOTIDE SEQUENCE [LARGE SCALE GENOMIC DNA]</scope>
    <source>
        <strain evidence="2">cv. Jamaican Lion 4</strain>
        <tissue evidence="1">Leaf</tissue>
    </source>
</reference>
<proteinExistence type="predicted"/>
<name>A0A7J6IAV9_CANSA</name>
<dbReference type="EMBL" id="JAATIQ010000001">
    <property type="protein sequence ID" value="KAF4404732.1"/>
    <property type="molecule type" value="Genomic_DNA"/>
</dbReference>
<comment type="caution">
    <text evidence="1">The sequence shown here is derived from an EMBL/GenBank/DDBJ whole genome shotgun (WGS) entry which is preliminary data.</text>
</comment>
<organism evidence="1 2">
    <name type="scientific">Cannabis sativa</name>
    <name type="common">Hemp</name>
    <name type="synonym">Marijuana</name>
    <dbReference type="NCBI Taxonomy" id="3483"/>
    <lineage>
        <taxon>Eukaryota</taxon>
        <taxon>Viridiplantae</taxon>
        <taxon>Streptophyta</taxon>
        <taxon>Embryophyta</taxon>
        <taxon>Tracheophyta</taxon>
        <taxon>Spermatophyta</taxon>
        <taxon>Magnoliopsida</taxon>
        <taxon>eudicotyledons</taxon>
        <taxon>Gunneridae</taxon>
        <taxon>Pentapetalae</taxon>
        <taxon>rosids</taxon>
        <taxon>fabids</taxon>
        <taxon>Rosales</taxon>
        <taxon>Cannabaceae</taxon>
        <taxon>Cannabis</taxon>
    </lineage>
</organism>
<evidence type="ECO:0000313" key="2">
    <source>
        <dbReference type="Proteomes" id="UP000583929"/>
    </source>
</evidence>
<gene>
    <name evidence="1" type="ORF">G4B88_006118</name>
</gene>
<protein>
    <submittedName>
        <fullName evidence="1">Uncharacterized protein</fullName>
    </submittedName>
</protein>
<dbReference type="Proteomes" id="UP000583929">
    <property type="component" value="Unassembled WGS sequence"/>
</dbReference>
<keyword evidence="2" id="KW-1185">Reference proteome</keyword>
<evidence type="ECO:0000313" key="1">
    <source>
        <dbReference type="EMBL" id="KAF4404732.1"/>
    </source>
</evidence>
<accession>A0A7J6IAV9</accession>
<dbReference type="AlphaFoldDB" id="A0A7J6IAV9"/>